<dbReference type="EMBL" id="CP029752">
    <property type="protein sequence ID" value="QFG76883.1"/>
    <property type="molecule type" value="Genomic_DNA"/>
</dbReference>
<gene>
    <name evidence="1" type="ORF">DMB90_17440</name>
</gene>
<accession>A0A5P6AAG2</accession>
<protein>
    <submittedName>
        <fullName evidence="1">Uncharacterized protein</fullName>
    </submittedName>
</protein>
<evidence type="ECO:0000313" key="1">
    <source>
        <dbReference type="EMBL" id="QFG76883.1"/>
    </source>
</evidence>
<organism evidence="1">
    <name type="scientific">Raoultella planticola</name>
    <name type="common">Klebsiella planticola</name>
    <dbReference type="NCBI Taxonomy" id="575"/>
    <lineage>
        <taxon>Bacteria</taxon>
        <taxon>Pseudomonadati</taxon>
        <taxon>Pseudomonadota</taxon>
        <taxon>Gammaproteobacteria</taxon>
        <taxon>Enterobacterales</taxon>
        <taxon>Enterobacteriaceae</taxon>
        <taxon>Klebsiella/Raoultella group</taxon>
        <taxon>Raoultella</taxon>
    </lineage>
</organism>
<dbReference type="AlphaFoldDB" id="A0A5P6AAG2"/>
<name>A0A5P6AAG2_RAOPL</name>
<reference evidence="1" key="1">
    <citation type="submission" date="2018-05" db="EMBL/GenBank/DDBJ databases">
        <title>Bacterial isolates from healthy term breastfed infants carrying antibiotic resistance genes.</title>
        <authorList>
            <person name="Casaburi G."/>
        </authorList>
    </citation>
    <scope>NUCLEOTIDE SEQUENCE [LARGE SCALE GENOMIC DNA]</scope>
    <source>
        <strain evidence="1">7084_4</strain>
    </source>
</reference>
<proteinExistence type="predicted"/>
<sequence>MMQEQVLEGMTREKRCTRCASKPSAWRVSQAAADAVAD</sequence>